<sequence length="175" mass="19289">MFDLRLADSLLPTLPEFRQFDLRLHFSFLRQFDLRLLGVGTMGSSPYVPRTLALPSSGRSADVRRLPRRGDVKANIFASVSKIISKLFERTTARASRECGSKYILRDVGSSPVQSGSSESFLRDGKQEAASSSRLWLFSVNSSPVLRGSALQTPSSVESSPRHRGPLSFDGKVLV</sequence>
<evidence type="ECO:0000313" key="3">
    <source>
        <dbReference type="Proteomes" id="UP000825935"/>
    </source>
</evidence>
<evidence type="ECO:0000256" key="1">
    <source>
        <dbReference type="SAM" id="MobiDB-lite"/>
    </source>
</evidence>
<evidence type="ECO:0000313" key="2">
    <source>
        <dbReference type="EMBL" id="KAH7331529.1"/>
    </source>
</evidence>
<comment type="caution">
    <text evidence="2">The sequence shown here is derived from an EMBL/GenBank/DDBJ whole genome shotgun (WGS) entry which is preliminary data.</text>
</comment>
<dbReference type="EMBL" id="CM035425">
    <property type="protein sequence ID" value="KAH7331529.1"/>
    <property type="molecule type" value="Genomic_DNA"/>
</dbReference>
<dbReference type="Proteomes" id="UP000825935">
    <property type="component" value="Chromosome 20"/>
</dbReference>
<proteinExistence type="predicted"/>
<accession>A0A8T2SF90</accession>
<feature type="region of interest" description="Disordered" evidence="1">
    <location>
        <begin position="149"/>
        <end position="175"/>
    </location>
</feature>
<feature type="compositionally biased region" description="Polar residues" evidence="1">
    <location>
        <begin position="149"/>
        <end position="159"/>
    </location>
</feature>
<protein>
    <submittedName>
        <fullName evidence="2">Uncharacterized protein</fullName>
    </submittedName>
</protein>
<name>A0A8T2SF90_CERRI</name>
<gene>
    <name evidence="2" type="ORF">KP509_20G038500</name>
</gene>
<dbReference type="AlphaFoldDB" id="A0A8T2SF90"/>
<keyword evidence="3" id="KW-1185">Reference proteome</keyword>
<reference evidence="2" key="1">
    <citation type="submission" date="2021-08" db="EMBL/GenBank/DDBJ databases">
        <title>WGS assembly of Ceratopteris richardii.</title>
        <authorList>
            <person name="Marchant D.B."/>
            <person name="Chen G."/>
            <person name="Jenkins J."/>
            <person name="Shu S."/>
            <person name="Leebens-Mack J."/>
            <person name="Grimwood J."/>
            <person name="Schmutz J."/>
            <person name="Soltis P."/>
            <person name="Soltis D."/>
            <person name="Chen Z.-H."/>
        </authorList>
    </citation>
    <scope>NUCLEOTIDE SEQUENCE</scope>
    <source>
        <strain evidence="2">Whitten #5841</strain>
        <tissue evidence="2">Leaf</tissue>
    </source>
</reference>
<organism evidence="2 3">
    <name type="scientific">Ceratopteris richardii</name>
    <name type="common">Triangle waterfern</name>
    <dbReference type="NCBI Taxonomy" id="49495"/>
    <lineage>
        <taxon>Eukaryota</taxon>
        <taxon>Viridiplantae</taxon>
        <taxon>Streptophyta</taxon>
        <taxon>Embryophyta</taxon>
        <taxon>Tracheophyta</taxon>
        <taxon>Polypodiopsida</taxon>
        <taxon>Polypodiidae</taxon>
        <taxon>Polypodiales</taxon>
        <taxon>Pteridineae</taxon>
        <taxon>Pteridaceae</taxon>
        <taxon>Parkerioideae</taxon>
        <taxon>Ceratopteris</taxon>
    </lineage>
</organism>